<evidence type="ECO:0000313" key="14">
    <source>
        <dbReference type="Proteomes" id="UP000190774"/>
    </source>
</evidence>
<dbReference type="AlphaFoldDB" id="A0A1T4XMT5"/>
<dbReference type="InterPro" id="IPR011009">
    <property type="entry name" value="Kinase-like_dom_sf"/>
</dbReference>
<dbReference type="Proteomes" id="UP000190774">
    <property type="component" value="Unassembled WGS sequence"/>
</dbReference>
<keyword evidence="11" id="KW-0812">Transmembrane</keyword>
<dbReference type="InterPro" id="IPR036365">
    <property type="entry name" value="PGBD-like_sf"/>
</dbReference>
<name>A0A1T4XMT5_9BACT</name>
<organism evidence="13 14">
    <name type="scientific">Prosthecobacter debontii</name>
    <dbReference type="NCBI Taxonomy" id="48467"/>
    <lineage>
        <taxon>Bacteria</taxon>
        <taxon>Pseudomonadati</taxon>
        <taxon>Verrucomicrobiota</taxon>
        <taxon>Verrucomicrobiia</taxon>
        <taxon>Verrucomicrobiales</taxon>
        <taxon>Verrucomicrobiaceae</taxon>
        <taxon>Prosthecobacter</taxon>
    </lineage>
</organism>
<evidence type="ECO:0000256" key="3">
    <source>
        <dbReference type="ARBA" id="ARBA00022679"/>
    </source>
</evidence>
<dbReference type="InterPro" id="IPR036366">
    <property type="entry name" value="PGBDSf"/>
</dbReference>
<keyword evidence="4" id="KW-0547">Nucleotide-binding</keyword>
<dbReference type="EMBL" id="FUYE01000004">
    <property type="protein sequence ID" value="SKA90713.1"/>
    <property type="molecule type" value="Genomic_DNA"/>
</dbReference>
<dbReference type="InterPro" id="IPR000719">
    <property type="entry name" value="Prot_kinase_dom"/>
</dbReference>
<dbReference type="GO" id="GO:0005524">
    <property type="term" value="F:ATP binding"/>
    <property type="evidence" value="ECO:0007669"/>
    <property type="project" value="UniProtKB-KW"/>
</dbReference>
<dbReference type="PROSITE" id="PS50011">
    <property type="entry name" value="PROTEIN_KINASE_DOM"/>
    <property type="match status" value="1"/>
</dbReference>
<evidence type="ECO:0000256" key="4">
    <source>
        <dbReference type="ARBA" id="ARBA00022741"/>
    </source>
</evidence>
<feature type="region of interest" description="Disordered" evidence="10">
    <location>
        <begin position="677"/>
        <end position="702"/>
    </location>
</feature>
<evidence type="ECO:0000256" key="9">
    <source>
        <dbReference type="SAM" id="Coils"/>
    </source>
</evidence>
<dbReference type="Pfam" id="PF01471">
    <property type="entry name" value="PG_binding_1"/>
    <property type="match status" value="1"/>
</dbReference>
<gene>
    <name evidence="13" type="ORF">SAMN02745166_01737</name>
</gene>
<dbReference type="SMART" id="SM00220">
    <property type="entry name" value="S_TKc"/>
    <property type="match status" value="1"/>
</dbReference>
<dbReference type="STRING" id="48467.SAMN02745166_01737"/>
<keyword evidence="14" id="KW-1185">Reference proteome</keyword>
<evidence type="ECO:0000256" key="7">
    <source>
        <dbReference type="ARBA" id="ARBA00047899"/>
    </source>
</evidence>
<dbReference type="SUPFAM" id="SSF47090">
    <property type="entry name" value="PGBD-like"/>
    <property type="match status" value="1"/>
</dbReference>
<comment type="catalytic activity">
    <reaction evidence="8">
        <text>L-seryl-[protein] + ATP = O-phospho-L-seryl-[protein] + ADP + H(+)</text>
        <dbReference type="Rhea" id="RHEA:17989"/>
        <dbReference type="Rhea" id="RHEA-COMP:9863"/>
        <dbReference type="Rhea" id="RHEA-COMP:11604"/>
        <dbReference type="ChEBI" id="CHEBI:15378"/>
        <dbReference type="ChEBI" id="CHEBI:29999"/>
        <dbReference type="ChEBI" id="CHEBI:30616"/>
        <dbReference type="ChEBI" id="CHEBI:83421"/>
        <dbReference type="ChEBI" id="CHEBI:456216"/>
        <dbReference type="EC" id="2.7.11.1"/>
    </reaction>
</comment>
<feature type="domain" description="Protein kinase" evidence="12">
    <location>
        <begin position="11"/>
        <end position="270"/>
    </location>
</feature>
<proteinExistence type="predicted"/>
<keyword evidence="3" id="KW-0808">Transferase</keyword>
<dbReference type="InterPro" id="IPR050660">
    <property type="entry name" value="NEK_Ser/Thr_kinase"/>
</dbReference>
<keyword evidence="2" id="KW-0723">Serine/threonine-protein kinase</keyword>
<evidence type="ECO:0000256" key="8">
    <source>
        <dbReference type="ARBA" id="ARBA00048679"/>
    </source>
</evidence>
<reference evidence="14" key="1">
    <citation type="submission" date="2017-02" db="EMBL/GenBank/DDBJ databases">
        <authorList>
            <person name="Varghese N."/>
            <person name="Submissions S."/>
        </authorList>
    </citation>
    <scope>NUCLEOTIDE SEQUENCE [LARGE SCALE GENOMIC DNA]</scope>
    <source>
        <strain evidence="14">ATCC 700200</strain>
    </source>
</reference>
<evidence type="ECO:0000256" key="5">
    <source>
        <dbReference type="ARBA" id="ARBA00022777"/>
    </source>
</evidence>
<protein>
    <recommendedName>
        <fullName evidence="1">non-specific serine/threonine protein kinase</fullName>
        <ecNumber evidence="1">2.7.11.1</ecNumber>
    </recommendedName>
</protein>
<feature type="coiled-coil region" evidence="9">
    <location>
        <begin position="497"/>
        <end position="531"/>
    </location>
</feature>
<evidence type="ECO:0000313" key="13">
    <source>
        <dbReference type="EMBL" id="SKA90713.1"/>
    </source>
</evidence>
<evidence type="ECO:0000256" key="1">
    <source>
        <dbReference type="ARBA" id="ARBA00012513"/>
    </source>
</evidence>
<dbReference type="PANTHER" id="PTHR43671:SF98">
    <property type="entry name" value="SERINE_THREONINE-PROTEIN KINASE NEK11"/>
    <property type="match status" value="1"/>
</dbReference>
<dbReference type="Gene3D" id="1.10.101.10">
    <property type="entry name" value="PGBD-like superfamily/PGBD"/>
    <property type="match status" value="1"/>
</dbReference>
<dbReference type="Pfam" id="PF00069">
    <property type="entry name" value="Pkinase"/>
    <property type="match status" value="1"/>
</dbReference>
<keyword evidence="11" id="KW-1133">Transmembrane helix</keyword>
<keyword evidence="6" id="KW-0067">ATP-binding</keyword>
<evidence type="ECO:0000256" key="10">
    <source>
        <dbReference type="SAM" id="MobiDB-lite"/>
    </source>
</evidence>
<dbReference type="Gene3D" id="1.10.510.10">
    <property type="entry name" value="Transferase(Phosphotransferase) domain 1"/>
    <property type="match status" value="1"/>
</dbReference>
<evidence type="ECO:0000259" key="12">
    <source>
        <dbReference type="PROSITE" id="PS50011"/>
    </source>
</evidence>
<evidence type="ECO:0000256" key="2">
    <source>
        <dbReference type="ARBA" id="ARBA00022527"/>
    </source>
</evidence>
<comment type="catalytic activity">
    <reaction evidence="7">
        <text>L-threonyl-[protein] + ATP = O-phospho-L-threonyl-[protein] + ADP + H(+)</text>
        <dbReference type="Rhea" id="RHEA:46608"/>
        <dbReference type="Rhea" id="RHEA-COMP:11060"/>
        <dbReference type="Rhea" id="RHEA-COMP:11605"/>
        <dbReference type="ChEBI" id="CHEBI:15378"/>
        <dbReference type="ChEBI" id="CHEBI:30013"/>
        <dbReference type="ChEBI" id="CHEBI:30616"/>
        <dbReference type="ChEBI" id="CHEBI:61977"/>
        <dbReference type="ChEBI" id="CHEBI:456216"/>
        <dbReference type="EC" id="2.7.11.1"/>
    </reaction>
</comment>
<dbReference type="InterPro" id="IPR002477">
    <property type="entry name" value="Peptidoglycan-bd-like"/>
</dbReference>
<keyword evidence="11" id="KW-0472">Membrane</keyword>
<sequence length="723" mass="79745">MITLPASLCHFDFERFQRKDPLGESWRAINRQSGEKVDLRLLPEWVSTASLEAFISSLTHLNHPNLIATRGLAVEPPLAAVVLESYDGETILQRRARRPRRYFEVSEIKPWLRSMVEVLEYLHEMQIPHGALYGGSFLIDGTDLKLTDLAVSRLLRPQPQFDGASALPPAVLSPQILQGHPPSVADDIYALGALLYDLLTSVPVFSSGDIATQVVNTVPVSVHERRAQLEIQSVPIPHAWEAWIASALAKDPIQRPSLGDLAELLRSGTFRGSGASNSGLRASSKASDGAQAGAPIALPLSERSSISKGSEDPSSKPNAPSIFSNHLLIIGGIVLCVLVSGGLLYFLKIAPRNEFRGDLTKAFMEAQAYDLEHSSEHAAVLDHWDVFIRNWQTRVTVEYPDFQPILQAAKEQRQTRADEKDHAEELARQEAEEARRLYLKKVRAQYLTVQAKAASLSEQKPLALAAWEAFLKEADIGYQGAKPDELNQELTDARASRDSLLKAIEEEKRLLEEQRQKAEGELARLRQFTADPNAGAAYKIGLVETFLNQMSAAPPDVLGDSKILEMRQAAETLLPALQLQAESETPKEPLDIKGIFPDLPTKDFSENGRKRLLKEAQALMKEQNFYSAEPDGGAGKNTHEAILAFQRAKNLVPSAALDTRTLVALGILDWKDDPSPMTSTTVARRRTTKKPQEEEKGFFRKVGDGATNVGKSIGGFFTGEKKK</sequence>
<evidence type="ECO:0000256" key="6">
    <source>
        <dbReference type="ARBA" id="ARBA00022840"/>
    </source>
</evidence>
<feature type="compositionally biased region" description="Basic and acidic residues" evidence="10">
    <location>
        <begin position="690"/>
        <end position="702"/>
    </location>
</feature>
<keyword evidence="5" id="KW-0418">Kinase</keyword>
<feature type="transmembrane region" description="Helical" evidence="11">
    <location>
        <begin position="327"/>
        <end position="347"/>
    </location>
</feature>
<dbReference type="PANTHER" id="PTHR43671">
    <property type="entry name" value="SERINE/THREONINE-PROTEIN KINASE NEK"/>
    <property type="match status" value="1"/>
</dbReference>
<accession>A0A1T4XMT5</accession>
<dbReference type="EC" id="2.7.11.1" evidence="1"/>
<evidence type="ECO:0000256" key="11">
    <source>
        <dbReference type="SAM" id="Phobius"/>
    </source>
</evidence>
<dbReference type="OrthoDB" id="6111975at2"/>
<dbReference type="SUPFAM" id="SSF56112">
    <property type="entry name" value="Protein kinase-like (PK-like)"/>
    <property type="match status" value="1"/>
</dbReference>
<dbReference type="RefSeq" id="WP_078812912.1">
    <property type="nucleotide sequence ID" value="NZ_FUYE01000004.1"/>
</dbReference>
<dbReference type="GO" id="GO:0004674">
    <property type="term" value="F:protein serine/threonine kinase activity"/>
    <property type="evidence" value="ECO:0007669"/>
    <property type="project" value="UniProtKB-KW"/>
</dbReference>
<keyword evidence="9" id="KW-0175">Coiled coil</keyword>